<dbReference type="GO" id="GO:0006355">
    <property type="term" value="P:regulation of DNA-templated transcription"/>
    <property type="evidence" value="ECO:0007669"/>
    <property type="project" value="InterPro"/>
</dbReference>
<accession>A0A4V3HGS3</accession>
<sequence>MKKGYHFLFYVFLSFVFTSNSQEFPPIQTYTPEDYGGENQNWSISQSSDRYIYVANNKGLLEFNGAKWNLYHSPKETIIRSVKVIDSLVYTGSFRGFGSWKRDRLGLLKYTSLSEALQVEFLEDEEVWNILRLEDWILFQSLDRIHIYDQVKKTYSVVDSKSKMSKLFKVGKRLYFQNVNKGLYQIENGVDVLVSSDVILQDNLIVNVFRQDEALLILTQDRGFFKYSNGELEPWTIPSEHVLDGVSVFSGIQLRDQSFVLGTISNGLIHLTNEGHVKYSINQSNGLSNNTVLSLFEDEDQNIWLGLDNGINCINSKSPYLQYFDNDGMIGSVYASKVYKGMLYLGSNQGLFCKPVNSIDKFEFVPKTQGQVWCLEVVDGKLFCGHNSGTFLVEDKQVEKISNAQGTWQIKTVPGRKDLLMQGNYDGFNILEKVDGNWTFRNKIEGFDISSRYFEFIDLQHILVSHEYKGVFKVEVDSALHNALSFKKDELVEKGLTSSFVKFNNELLYTTKNGVFKYHNTSNAFKKDTLLSRLIHFDSYSSGKLIPDLETNKLWSLSTTGLDYLTVSKLTGEQKIESIIFPSEVRKDITGFENITHIAEEQFLIGSATGYFIFDLKKIESYPSEISINQVEVSSSKDENTFRFVDLNSSQSFLNNDNNLKFSYSIPQYLKIQKPEYQYKLDGFYDTWSNWSSSGEVLFENLPYGDYTFVVNGRVGKSETQNSASYTFRIERPLFLSNMALLGYVVLIMLFSFFMHMVYKRYYKKQRERLLRKKTREFELKELENNQKLMRFKNDKLREDIEAKNRELGMSTMNLIKKNEFLNSLKKELTSVEDGKALKHVIKIIDKNINNTDDWNLFQEAFNNADKDFLKKIKQLHPSLTANDLRLCAYLRLNLSSKEIAPLLNISPRSVEVKRYRLRKKMELAHETSLTNYILEL</sequence>
<dbReference type="InterPro" id="IPR011110">
    <property type="entry name" value="Reg_prop"/>
</dbReference>
<dbReference type="SUPFAM" id="SSF46894">
    <property type="entry name" value="C-terminal effector domain of the bipartite response regulators"/>
    <property type="match status" value="1"/>
</dbReference>
<dbReference type="Pfam" id="PF07494">
    <property type="entry name" value="Reg_prop"/>
    <property type="match status" value="1"/>
</dbReference>
<evidence type="ECO:0000313" key="3">
    <source>
        <dbReference type="EMBL" id="TDY62511.1"/>
    </source>
</evidence>
<comment type="caution">
    <text evidence="3">The sequence shown here is derived from an EMBL/GenBank/DDBJ whole genome shotgun (WGS) entry which is preliminary data.</text>
</comment>
<evidence type="ECO:0000313" key="4">
    <source>
        <dbReference type="Proteomes" id="UP000294824"/>
    </source>
</evidence>
<keyword evidence="4" id="KW-1185">Reference proteome</keyword>
<feature type="transmembrane region" description="Helical" evidence="1">
    <location>
        <begin position="735"/>
        <end position="759"/>
    </location>
</feature>
<dbReference type="AlphaFoldDB" id="A0A4V3HGS3"/>
<dbReference type="RefSeq" id="WP_133967782.1">
    <property type="nucleotide sequence ID" value="NZ_SORL01000008.1"/>
</dbReference>
<dbReference type="InterPro" id="IPR013783">
    <property type="entry name" value="Ig-like_fold"/>
</dbReference>
<proteinExistence type="predicted"/>
<dbReference type="Proteomes" id="UP000294824">
    <property type="component" value="Unassembled WGS sequence"/>
</dbReference>
<dbReference type="Gene3D" id="2.60.40.10">
    <property type="entry name" value="Immunoglobulins"/>
    <property type="match status" value="1"/>
</dbReference>
<evidence type="ECO:0000256" key="1">
    <source>
        <dbReference type="SAM" id="Phobius"/>
    </source>
</evidence>
<dbReference type="EMBL" id="SORL01000008">
    <property type="protein sequence ID" value="TDY62511.1"/>
    <property type="molecule type" value="Genomic_DNA"/>
</dbReference>
<keyword evidence="1" id="KW-1133">Transmembrane helix</keyword>
<dbReference type="Pfam" id="PF07495">
    <property type="entry name" value="Y_Y_Y"/>
    <property type="match status" value="1"/>
</dbReference>
<dbReference type="Gene3D" id="2.130.10.10">
    <property type="entry name" value="YVTN repeat-like/Quinoprotein amine dehydrogenase"/>
    <property type="match status" value="1"/>
</dbReference>
<keyword evidence="1" id="KW-0812">Transmembrane</keyword>
<protein>
    <submittedName>
        <fullName evidence="3">Two component regulator with propeller domain</fullName>
    </submittedName>
</protein>
<gene>
    <name evidence="3" type="ORF">DFQ06_2353</name>
</gene>
<dbReference type="SMART" id="SM00421">
    <property type="entry name" value="HTH_LUXR"/>
    <property type="match status" value="1"/>
</dbReference>
<reference evidence="3 4" key="1">
    <citation type="submission" date="2019-03" db="EMBL/GenBank/DDBJ databases">
        <title>Genomic Encyclopedia of Type Strains, Phase III (KMG-III): the genomes of soil and plant-associated and newly described type strains.</title>
        <authorList>
            <person name="Whitman W."/>
        </authorList>
    </citation>
    <scope>NUCLEOTIDE SEQUENCE [LARGE SCALE GENOMIC DNA]</scope>
    <source>
        <strain evidence="3 4">CECT 8301</strain>
    </source>
</reference>
<feature type="domain" description="HTH luxR-type" evidence="2">
    <location>
        <begin position="877"/>
        <end position="934"/>
    </location>
</feature>
<dbReference type="InterPro" id="IPR000792">
    <property type="entry name" value="Tscrpt_reg_LuxR_C"/>
</dbReference>
<dbReference type="InterPro" id="IPR036388">
    <property type="entry name" value="WH-like_DNA-bd_sf"/>
</dbReference>
<dbReference type="InterPro" id="IPR011123">
    <property type="entry name" value="Y_Y_Y"/>
</dbReference>
<dbReference type="Gene3D" id="1.10.10.10">
    <property type="entry name" value="Winged helix-like DNA-binding domain superfamily/Winged helix DNA-binding domain"/>
    <property type="match status" value="1"/>
</dbReference>
<keyword evidence="1" id="KW-0472">Membrane</keyword>
<dbReference type="Pfam" id="PF00196">
    <property type="entry name" value="GerE"/>
    <property type="match status" value="1"/>
</dbReference>
<dbReference type="InterPro" id="IPR016032">
    <property type="entry name" value="Sig_transdc_resp-reg_C-effctor"/>
</dbReference>
<name>A0A4V3HGS3_9FLAO</name>
<evidence type="ECO:0000259" key="2">
    <source>
        <dbReference type="SMART" id="SM00421"/>
    </source>
</evidence>
<dbReference type="InterPro" id="IPR015943">
    <property type="entry name" value="WD40/YVTN_repeat-like_dom_sf"/>
</dbReference>
<dbReference type="GO" id="GO:0003677">
    <property type="term" value="F:DNA binding"/>
    <property type="evidence" value="ECO:0007669"/>
    <property type="project" value="InterPro"/>
</dbReference>
<organism evidence="3 4">
    <name type="scientific">Algibacter lectus</name>
    <dbReference type="NCBI Taxonomy" id="221126"/>
    <lineage>
        <taxon>Bacteria</taxon>
        <taxon>Pseudomonadati</taxon>
        <taxon>Bacteroidota</taxon>
        <taxon>Flavobacteriia</taxon>
        <taxon>Flavobacteriales</taxon>
        <taxon>Flavobacteriaceae</taxon>
        <taxon>Algibacter</taxon>
    </lineage>
</organism>